<keyword evidence="2" id="KW-0813">Transport</keyword>
<reference evidence="6" key="1">
    <citation type="submission" date="2019-09" db="EMBL/GenBank/DDBJ databases">
        <authorList>
            <person name="Teo W.F.A."/>
            <person name="Duangmal K."/>
        </authorList>
    </citation>
    <scope>NUCLEOTIDE SEQUENCE [LARGE SCALE GENOMIC DNA]</scope>
    <source>
        <strain evidence="6">K81G1</strain>
    </source>
</reference>
<evidence type="ECO:0000259" key="5">
    <source>
        <dbReference type="PROSITE" id="PS50893"/>
    </source>
</evidence>
<sequence>MTEELLRIRGLAVSYRGLPAVRGADLTVHSGQIVAVVGESGSGKSTTAHAAIGLLPRGGRVDSGSITFAGRELTGLSPRAWRSVRGREIALIPQDPTVSLDPVQRVGHQVGEVLRIHGLADKRSAPGQAVELLRRAGIDEPELRARQYPHELSGGLRQRVLIAAALAGRPKLIIADEPTSALDVTVQRQILDHLEQLATESNTAVLLITHDLGVAADRASRIAVMSEGQVVEDGPSGQLLAAPEHEYTQRLLAAAPSLSTAPLRPRRPESSPLVSARGLTKDFAGRRAVDEVSFDIPRGQTLALVGESGSGKTTTARLLLRLTEPTEGGISFGGKEITGIRGQELRRWRRRMQLIYQNPYTSLNPKLTVERIVSEPLRAFGLPNRSAELLDQVALPAAMLKRKPAELSGGQRQRVAIARALALRPEFVVCDEPVSALDVSVQAQILELLVRLQDELGLTYLFISHDLAVVRQVADRVGVMRAGRLVELGPADEVLHNPRDEYTRELLAAIPGREIEEAA</sequence>
<dbReference type="InterPro" id="IPR050319">
    <property type="entry name" value="ABC_transp_ATP-bind"/>
</dbReference>
<keyword evidence="4 6" id="KW-0067">ATP-binding</keyword>
<dbReference type="Gene3D" id="3.40.50.300">
    <property type="entry name" value="P-loop containing nucleotide triphosphate hydrolases"/>
    <property type="match status" value="2"/>
</dbReference>
<proteinExistence type="inferred from homology"/>
<protein>
    <submittedName>
        <fullName evidence="6">ABC transporter ATP-binding protein</fullName>
    </submittedName>
</protein>
<dbReference type="SMART" id="SM00382">
    <property type="entry name" value="AAA"/>
    <property type="match status" value="2"/>
</dbReference>
<evidence type="ECO:0000256" key="2">
    <source>
        <dbReference type="ARBA" id="ARBA00022448"/>
    </source>
</evidence>
<evidence type="ECO:0000313" key="7">
    <source>
        <dbReference type="Proteomes" id="UP000319769"/>
    </source>
</evidence>
<dbReference type="CDD" id="cd03257">
    <property type="entry name" value="ABC_NikE_OppD_transporters"/>
    <property type="match status" value="2"/>
</dbReference>
<dbReference type="RefSeq" id="WP_144747156.1">
    <property type="nucleotide sequence ID" value="NZ_VMNW02000018.1"/>
</dbReference>
<dbReference type="GO" id="GO:0015833">
    <property type="term" value="P:peptide transport"/>
    <property type="evidence" value="ECO:0007669"/>
    <property type="project" value="InterPro"/>
</dbReference>
<dbReference type="OrthoDB" id="3169708at2"/>
<evidence type="ECO:0000256" key="4">
    <source>
        <dbReference type="ARBA" id="ARBA00022840"/>
    </source>
</evidence>
<dbReference type="FunFam" id="3.40.50.300:FF:000016">
    <property type="entry name" value="Oligopeptide ABC transporter ATP-binding component"/>
    <property type="match status" value="1"/>
</dbReference>
<dbReference type="SUPFAM" id="SSF52540">
    <property type="entry name" value="P-loop containing nucleoside triphosphate hydrolases"/>
    <property type="match status" value="2"/>
</dbReference>
<dbReference type="AlphaFoldDB" id="A0A5N0V6I5"/>
<evidence type="ECO:0000256" key="3">
    <source>
        <dbReference type="ARBA" id="ARBA00022741"/>
    </source>
</evidence>
<feature type="domain" description="ABC transporter" evidence="5">
    <location>
        <begin position="6"/>
        <end position="252"/>
    </location>
</feature>
<dbReference type="Pfam" id="PF08352">
    <property type="entry name" value="oligo_HPY"/>
    <property type="match status" value="2"/>
</dbReference>
<keyword evidence="3" id="KW-0547">Nucleotide-binding</keyword>
<dbReference type="NCBIfam" id="NF007739">
    <property type="entry name" value="PRK10419.1"/>
    <property type="match status" value="2"/>
</dbReference>
<dbReference type="GO" id="GO:0055085">
    <property type="term" value="P:transmembrane transport"/>
    <property type="evidence" value="ECO:0007669"/>
    <property type="project" value="UniProtKB-ARBA"/>
</dbReference>
<feature type="domain" description="ABC transporter" evidence="5">
    <location>
        <begin position="274"/>
        <end position="507"/>
    </location>
</feature>
<comment type="similarity">
    <text evidence="1">Belongs to the ABC transporter superfamily.</text>
</comment>
<dbReference type="Pfam" id="PF00005">
    <property type="entry name" value="ABC_tran"/>
    <property type="match status" value="2"/>
</dbReference>
<organism evidence="6 7">
    <name type="scientific">Amycolatopsis acidicola</name>
    <dbReference type="NCBI Taxonomy" id="2596893"/>
    <lineage>
        <taxon>Bacteria</taxon>
        <taxon>Bacillati</taxon>
        <taxon>Actinomycetota</taxon>
        <taxon>Actinomycetes</taxon>
        <taxon>Pseudonocardiales</taxon>
        <taxon>Pseudonocardiaceae</taxon>
        <taxon>Amycolatopsis</taxon>
    </lineage>
</organism>
<evidence type="ECO:0000256" key="1">
    <source>
        <dbReference type="ARBA" id="ARBA00005417"/>
    </source>
</evidence>
<dbReference type="NCBIfam" id="NF008453">
    <property type="entry name" value="PRK11308.1"/>
    <property type="match status" value="2"/>
</dbReference>
<dbReference type="PROSITE" id="PS00211">
    <property type="entry name" value="ABC_TRANSPORTER_1"/>
    <property type="match status" value="1"/>
</dbReference>
<dbReference type="PANTHER" id="PTHR43776:SF7">
    <property type="entry name" value="D,D-DIPEPTIDE TRANSPORT ATP-BINDING PROTEIN DDPF-RELATED"/>
    <property type="match status" value="1"/>
</dbReference>
<evidence type="ECO:0000313" key="6">
    <source>
        <dbReference type="EMBL" id="KAA9161058.1"/>
    </source>
</evidence>
<dbReference type="InterPro" id="IPR003439">
    <property type="entry name" value="ABC_transporter-like_ATP-bd"/>
</dbReference>
<keyword evidence="7" id="KW-1185">Reference proteome</keyword>
<dbReference type="GO" id="GO:0016887">
    <property type="term" value="F:ATP hydrolysis activity"/>
    <property type="evidence" value="ECO:0007669"/>
    <property type="project" value="InterPro"/>
</dbReference>
<dbReference type="PROSITE" id="PS50893">
    <property type="entry name" value="ABC_TRANSPORTER_2"/>
    <property type="match status" value="2"/>
</dbReference>
<gene>
    <name evidence="6" type="ORF">FPZ12_014935</name>
</gene>
<accession>A0A5N0V6I5</accession>
<name>A0A5N0V6I5_9PSEU</name>
<dbReference type="EMBL" id="VMNW02000018">
    <property type="protein sequence ID" value="KAA9161058.1"/>
    <property type="molecule type" value="Genomic_DNA"/>
</dbReference>
<comment type="caution">
    <text evidence="6">The sequence shown here is derived from an EMBL/GenBank/DDBJ whole genome shotgun (WGS) entry which is preliminary data.</text>
</comment>
<dbReference type="InterPro" id="IPR003593">
    <property type="entry name" value="AAA+_ATPase"/>
</dbReference>
<dbReference type="InterPro" id="IPR013563">
    <property type="entry name" value="Oligopep_ABC_C"/>
</dbReference>
<dbReference type="PANTHER" id="PTHR43776">
    <property type="entry name" value="TRANSPORT ATP-BINDING PROTEIN"/>
    <property type="match status" value="1"/>
</dbReference>
<dbReference type="GO" id="GO:0005524">
    <property type="term" value="F:ATP binding"/>
    <property type="evidence" value="ECO:0007669"/>
    <property type="project" value="UniProtKB-KW"/>
</dbReference>
<dbReference type="InterPro" id="IPR017871">
    <property type="entry name" value="ABC_transporter-like_CS"/>
</dbReference>
<dbReference type="InterPro" id="IPR027417">
    <property type="entry name" value="P-loop_NTPase"/>
</dbReference>
<dbReference type="Proteomes" id="UP000319769">
    <property type="component" value="Unassembled WGS sequence"/>
</dbReference>